<evidence type="ECO:0000256" key="5">
    <source>
        <dbReference type="ARBA" id="ARBA00022989"/>
    </source>
</evidence>
<evidence type="ECO:0000256" key="1">
    <source>
        <dbReference type="ARBA" id="ARBA00004167"/>
    </source>
</evidence>
<evidence type="ECO:0000256" key="6">
    <source>
        <dbReference type="ARBA" id="ARBA00023136"/>
    </source>
</evidence>
<accession>A0A316GB70</accession>
<dbReference type="EMBL" id="QGGU01000005">
    <property type="protein sequence ID" value="PWK51757.1"/>
    <property type="molecule type" value="Genomic_DNA"/>
</dbReference>
<dbReference type="SMART" id="SM00028">
    <property type="entry name" value="TPR"/>
    <property type="match status" value="5"/>
</dbReference>
<dbReference type="InterPro" id="IPR011990">
    <property type="entry name" value="TPR-like_helical_dom_sf"/>
</dbReference>
<comment type="caution">
    <text evidence="8">The sequence shown here is derived from an EMBL/GenBank/DDBJ whole genome shotgun (WGS) entry which is preliminary data.</text>
</comment>
<proteinExistence type="inferred from homology"/>
<evidence type="ECO:0000256" key="2">
    <source>
        <dbReference type="ARBA" id="ARBA00022692"/>
    </source>
</evidence>
<gene>
    <name evidence="8" type="ORF">C8D97_10572</name>
</gene>
<dbReference type="Proteomes" id="UP000245790">
    <property type="component" value="Unassembled WGS sequence"/>
</dbReference>
<keyword evidence="9" id="KW-1185">Reference proteome</keyword>
<protein>
    <submittedName>
        <fullName evidence="8">Tetratricopeptide repeat protein</fullName>
    </submittedName>
</protein>
<keyword evidence="6" id="KW-0472">Membrane</keyword>
<dbReference type="PANTHER" id="PTHR46208">
    <property type="entry name" value="MITOCHONDRIAL IMPORT RECEPTOR SUBUNIT TOM70"/>
    <property type="match status" value="1"/>
</dbReference>
<dbReference type="InterPro" id="IPR019734">
    <property type="entry name" value="TPR_rpt"/>
</dbReference>
<evidence type="ECO:0000313" key="9">
    <source>
        <dbReference type="Proteomes" id="UP000245790"/>
    </source>
</evidence>
<name>A0A316GB70_9GAMM</name>
<dbReference type="PANTHER" id="PTHR46208:SF1">
    <property type="entry name" value="MITOCHONDRIAL IMPORT RECEPTOR SUBUNIT TOM70"/>
    <property type="match status" value="1"/>
</dbReference>
<evidence type="ECO:0000313" key="8">
    <source>
        <dbReference type="EMBL" id="PWK51757.1"/>
    </source>
</evidence>
<comment type="similarity">
    <text evidence="7">Belongs to the Tom70 family.</text>
</comment>
<keyword evidence="5" id="KW-1133">Transmembrane helix</keyword>
<organism evidence="8 9">
    <name type="scientific">Pleionea mediterranea</name>
    <dbReference type="NCBI Taxonomy" id="523701"/>
    <lineage>
        <taxon>Bacteria</taxon>
        <taxon>Pseudomonadati</taxon>
        <taxon>Pseudomonadota</taxon>
        <taxon>Gammaproteobacteria</taxon>
        <taxon>Oceanospirillales</taxon>
        <taxon>Pleioneaceae</taxon>
        <taxon>Pleionea</taxon>
    </lineage>
</organism>
<keyword evidence="4" id="KW-0802">TPR repeat</keyword>
<evidence type="ECO:0000256" key="7">
    <source>
        <dbReference type="ARBA" id="ARBA00038030"/>
    </source>
</evidence>
<evidence type="ECO:0000256" key="4">
    <source>
        <dbReference type="ARBA" id="ARBA00022803"/>
    </source>
</evidence>
<evidence type="ECO:0000256" key="3">
    <source>
        <dbReference type="ARBA" id="ARBA00022737"/>
    </source>
</evidence>
<dbReference type="RefSeq" id="WP_170115178.1">
    <property type="nucleotide sequence ID" value="NZ_QGGU01000005.1"/>
</dbReference>
<dbReference type="AlphaFoldDB" id="A0A316GB70"/>
<dbReference type="GO" id="GO:0016020">
    <property type="term" value="C:membrane"/>
    <property type="evidence" value="ECO:0007669"/>
    <property type="project" value="UniProtKB-SubCell"/>
</dbReference>
<sequence length="508" mass="57854">MHTFRSNQRHSKRPLLWLLFSLLMTPMILASPAQYKGVKVTALPDASQADFQVGFAALAHNKYMSANRLFSHITEQQPNNPLGWLALSFAPTSAEQFSQAVKKAKSLNKKATDDEKLLIDIQYSYITGDSEQRVKLVNELQKKNNDSSFSWWMKGQVLSDAKRNEEARDAFAKAHKLDSSHVLPLIDLGNNYLFNEPRDFVKAEKTFKKVTEIQPANAFAHIGLGDALRAQQQLEQAKIHYTRASLVEPTFGTAFTKKGHVNTFLGHFDDAVADYTKAIKVAEPENAVFLGNYKAFTHLYQDKPMDSISELKNWIKEIDAMPIKTHQKVQGKIFTLTNLAMIQLHNGMTKMAEETLNQRETLIERQITEVDDKLFNRQQRANNQFWRGYLQARQGNFTVATNTADKMYQLLTPINDSRKYEGYHELMGFISLKSEKWNNAVAHYGKANQEKVYVKYHKALALEQSGDKKEAHKLFTDVKQHNFNSVGYALVRADAIEKSRFLTALAGL</sequence>
<reference evidence="8 9" key="1">
    <citation type="submission" date="2018-05" db="EMBL/GenBank/DDBJ databases">
        <title>Genomic Encyclopedia of Type Strains, Phase IV (KMG-IV): sequencing the most valuable type-strain genomes for metagenomic binning, comparative biology and taxonomic classification.</title>
        <authorList>
            <person name="Goeker M."/>
        </authorList>
    </citation>
    <scope>NUCLEOTIDE SEQUENCE [LARGE SCALE GENOMIC DNA]</scope>
    <source>
        <strain evidence="8 9">DSM 25350</strain>
    </source>
</reference>
<comment type="subcellular location">
    <subcellularLocation>
        <location evidence="1">Membrane</location>
        <topology evidence="1">Single-pass membrane protein</topology>
    </subcellularLocation>
</comment>
<dbReference type="SUPFAM" id="SSF48452">
    <property type="entry name" value="TPR-like"/>
    <property type="match status" value="2"/>
</dbReference>
<dbReference type="Pfam" id="PF13181">
    <property type="entry name" value="TPR_8"/>
    <property type="match status" value="2"/>
</dbReference>
<keyword evidence="2" id="KW-0812">Transmembrane</keyword>
<dbReference type="Gene3D" id="1.25.40.10">
    <property type="entry name" value="Tetratricopeptide repeat domain"/>
    <property type="match status" value="2"/>
</dbReference>
<keyword evidence="3" id="KW-0677">Repeat</keyword>